<dbReference type="InterPro" id="IPR016166">
    <property type="entry name" value="FAD-bd_PCMH"/>
</dbReference>
<dbReference type="AlphaFoldDB" id="A0A812PKQ1"/>
<dbReference type="PANTHER" id="PTHR10584:SF166">
    <property type="entry name" value="RIBOKINASE"/>
    <property type="match status" value="1"/>
</dbReference>
<dbReference type="GO" id="GO:0016301">
    <property type="term" value="F:kinase activity"/>
    <property type="evidence" value="ECO:0007669"/>
    <property type="project" value="UniProtKB-KW"/>
</dbReference>
<dbReference type="Gene3D" id="1.10.150.120">
    <property type="entry name" value="[2Fe-2S]-binding domain"/>
    <property type="match status" value="1"/>
</dbReference>
<evidence type="ECO:0000313" key="5">
    <source>
        <dbReference type="Proteomes" id="UP000649617"/>
    </source>
</evidence>
<dbReference type="Gene3D" id="3.30.465.10">
    <property type="match status" value="1"/>
</dbReference>
<protein>
    <submittedName>
        <fullName evidence="4">RbsK protein</fullName>
    </submittedName>
</protein>
<dbReference type="GO" id="GO:0005829">
    <property type="term" value="C:cytosol"/>
    <property type="evidence" value="ECO:0007669"/>
    <property type="project" value="TreeGrafter"/>
</dbReference>
<dbReference type="InterPro" id="IPR005107">
    <property type="entry name" value="CO_DH_flav_C"/>
</dbReference>
<dbReference type="PROSITE" id="PS51387">
    <property type="entry name" value="FAD_PCMH"/>
    <property type="match status" value="1"/>
</dbReference>
<dbReference type="Proteomes" id="UP000649617">
    <property type="component" value="Unassembled WGS sequence"/>
</dbReference>
<evidence type="ECO:0000256" key="1">
    <source>
        <dbReference type="ARBA" id="ARBA00022679"/>
    </source>
</evidence>
<dbReference type="GO" id="GO:0071949">
    <property type="term" value="F:FAD binding"/>
    <property type="evidence" value="ECO:0007669"/>
    <property type="project" value="InterPro"/>
</dbReference>
<keyword evidence="1" id="KW-0808">Transferase</keyword>
<dbReference type="InterPro" id="IPR016169">
    <property type="entry name" value="FAD-bd_PCMH_sub2"/>
</dbReference>
<evidence type="ECO:0000259" key="3">
    <source>
        <dbReference type="PROSITE" id="PS51387"/>
    </source>
</evidence>
<name>A0A812PKQ1_SYMPI</name>
<dbReference type="InterPro" id="IPR011611">
    <property type="entry name" value="PfkB_dom"/>
</dbReference>
<accession>A0A812PKQ1</accession>
<dbReference type="OrthoDB" id="8300278at2759"/>
<dbReference type="InterPro" id="IPR036683">
    <property type="entry name" value="CO_DH_flav_C_dom_sf"/>
</dbReference>
<dbReference type="PRINTS" id="PR00990">
    <property type="entry name" value="RIBOKINASE"/>
</dbReference>
<dbReference type="InterPro" id="IPR002139">
    <property type="entry name" value="Ribo/fructo_kinase"/>
</dbReference>
<dbReference type="SMART" id="SM01092">
    <property type="entry name" value="CO_deh_flav_C"/>
    <property type="match status" value="1"/>
</dbReference>
<dbReference type="EMBL" id="CAJNIZ010013336">
    <property type="protein sequence ID" value="CAE7347124.1"/>
    <property type="molecule type" value="Genomic_DNA"/>
</dbReference>
<proteinExistence type="predicted"/>
<dbReference type="Gene3D" id="3.40.1190.20">
    <property type="match status" value="1"/>
</dbReference>
<dbReference type="InterPro" id="IPR036318">
    <property type="entry name" value="FAD-bd_PCMH-like_sf"/>
</dbReference>
<dbReference type="SUPFAM" id="SSF56176">
    <property type="entry name" value="FAD-binding/transporter-associated domain-like"/>
    <property type="match status" value="1"/>
</dbReference>
<dbReference type="Pfam" id="PF00941">
    <property type="entry name" value="FAD_binding_5"/>
    <property type="match status" value="1"/>
</dbReference>
<dbReference type="GO" id="GO:0006796">
    <property type="term" value="P:phosphate-containing compound metabolic process"/>
    <property type="evidence" value="ECO:0007669"/>
    <property type="project" value="UniProtKB-ARBA"/>
</dbReference>
<organism evidence="4 5">
    <name type="scientific">Symbiodinium pilosum</name>
    <name type="common">Dinoflagellate</name>
    <dbReference type="NCBI Taxonomy" id="2952"/>
    <lineage>
        <taxon>Eukaryota</taxon>
        <taxon>Sar</taxon>
        <taxon>Alveolata</taxon>
        <taxon>Dinophyceae</taxon>
        <taxon>Suessiales</taxon>
        <taxon>Symbiodiniaceae</taxon>
        <taxon>Symbiodinium</taxon>
    </lineage>
</organism>
<dbReference type="InterPro" id="IPR036884">
    <property type="entry name" value="2Fe-2S-bd_dom_sf"/>
</dbReference>
<dbReference type="SUPFAM" id="SSF53613">
    <property type="entry name" value="Ribokinase-like"/>
    <property type="match status" value="1"/>
</dbReference>
<keyword evidence="2" id="KW-0418">Kinase</keyword>
<dbReference type="GO" id="GO:0046872">
    <property type="term" value="F:metal ion binding"/>
    <property type="evidence" value="ECO:0007669"/>
    <property type="project" value="InterPro"/>
</dbReference>
<evidence type="ECO:0000256" key="2">
    <source>
        <dbReference type="ARBA" id="ARBA00022777"/>
    </source>
</evidence>
<dbReference type="PANTHER" id="PTHR10584">
    <property type="entry name" value="SUGAR KINASE"/>
    <property type="match status" value="1"/>
</dbReference>
<dbReference type="InterPro" id="IPR002346">
    <property type="entry name" value="Mopterin_DH_FAD-bd"/>
</dbReference>
<dbReference type="Pfam" id="PF00294">
    <property type="entry name" value="PfkB"/>
    <property type="match status" value="1"/>
</dbReference>
<dbReference type="Gene3D" id="3.30.390.50">
    <property type="entry name" value="CO dehydrogenase flavoprotein, C-terminal domain"/>
    <property type="match status" value="1"/>
</dbReference>
<sequence>MRSLDKTPRTIVDIKKLAETNRCEIGDAEIYIGSAVSSALMNENMALHKLLPGLLEAADLIGSTQIQGRATIGGNLCNASPAGDSIPAMIAVGAVCDIAGGSGPRSIPVEEFVVGVGKNALAPGEVLLGLKIPVPGPRQSSAYLRFIPRTEMDIAVAGCGVSLTLDDKGVCTAARVAIGAVAPTALLVPAAADALIGTTLDDAAIHAAGEACTAAASPISDKRGTVEYRKKVVAVLARRDKLVETIEGIAGDELHPIQQKFLEHAALQCGICTPGFIVATKALLEKNPDPDEKTIRYWLAGNLCRCTGYDKIIRAVQVFPGGKGLNQSIAAARAGAEVKHFGAVGEDGDMLLEQLQREGVDTTGVQRLTGPSGQAIIQVDAQGQNAIVISGGSNRQLSTELIKQAVAQLQPGDWVLLQNEVNDVGEIMAQAAETGANIAFNVAPPDERIFEYPIELLKLLVVNEPEAMALARQDTPQAAFASLLARYPQTHVVLTRGKDGLMCYDADTRRQHEMGTFDVTPVDETAAGDAFVGYLLAALVDGKPLLDAMPMASAAGALAVTAAGAAPSIPSADAVTALLEAQPHAIQA</sequence>
<gene>
    <name evidence="4" type="primary">rbsK</name>
    <name evidence="4" type="ORF">SPIL2461_LOCUS8230</name>
</gene>
<dbReference type="GO" id="GO:0016491">
    <property type="term" value="F:oxidoreductase activity"/>
    <property type="evidence" value="ECO:0007669"/>
    <property type="project" value="InterPro"/>
</dbReference>
<evidence type="ECO:0000313" key="4">
    <source>
        <dbReference type="EMBL" id="CAE7347124.1"/>
    </source>
</evidence>
<keyword evidence="5" id="KW-1185">Reference proteome</keyword>
<reference evidence="4" key="1">
    <citation type="submission" date="2021-02" db="EMBL/GenBank/DDBJ databases">
        <authorList>
            <person name="Dougan E. K."/>
            <person name="Rhodes N."/>
            <person name="Thang M."/>
            <person name="Chan C."/>
        </authorList>
    </citation>
    <scope>NUCLEOTIDE SEQUENCE</scope>
</reference>
<feature type="domain" description="FAD-binding PCMH-type" evidence="3">
    <location>
        <begin position="1"/>
        <end position="137"/>
    </location>
</feature>
<comment type="caution">
    <text evidence="4">The sequence shown here is derived from an EMBL/GenBank/DDBJ whole genome shotgun (WGS) entry which is preliminary data.</text>
</comment>
<dbReference type="InterPro" id="IPR029056">
    <property type="entry name" value="Ribokinase-like"/>
</dbReference>
<dbReference type="SUPFAM" id="SSF47741">
    <property type="entry name" value="CO dehydrogenase ISP C-domain like"/>
    <property type="match status" value="1"/>
</dbReference>
<dbReference type="Pfam" id="PF03450">
    <property type="entry name" value="CO_deh_flav_C"/>
    <property type="match status" value="1"/>
</dbReference>
<dbReference type="SUPFAM" id="SSF55447">
    <property type="entry name" value="CO dehydrogenase flavoprotein C-terminal domain-like"/>
    <property type="match status" value="1"/>
</dbReference>